<sequence>MQENSYPDAMLELHSPLENQSFDEGAVPFEFNIKNYPFEHGRKGFQLKMIINGADPIGFNMPIFRKEFDTGTFKVLAFLVDDDGMALKEYGNYVERDFMVGDSKPFPEEEDPYIGVNMPVNGAEYKEGEDIVVDYVLVGGDLEEDGLRVKVAAGGQEFMTDKLGLVNIGNLAKGLHKITISLVDGSGKELSGVFSKSIKQVEVK</sequence>
<evidence type="ECO:0000313" key="2">
    <source>
        <dbReference type="Proteomes" id="UP000647339"/>
    </source>
</evidence>
<proteinExistence type="predicted"/>
<evidence type="ECO:0000313" key="1">
    <source>
        <dbReference type="EMBL" id="GGF34107.1"/>
    </source>
</evidence>
<organism evidence="1 2">
    <name type="scientific">Echinicola rosea</name>
    <dbReference type="NCBI Taxonomy" id="1807691"/>
    <lineage>
        <taxon>Bacteria</taxon>
        <taxon>Pseudomonadati</taxon>
        <taxon>Bacteroidota</taxon>
        <taxon>Cytophagia</taxon>
        <taxon>Cytophagales</taxon>
        <taxon>Cyclobacteriaceae</taxon>
        <taxon>Echinicola</taxon>
    </lineage>
</organism>
<reference evidence="2" key="1">
    <citation type="journal article" date="2019" name="Int. J. Syst. Evol. Microbiol.">
        <title>The Global Catalogue of Microorganisms (GCM) 10K type strain sequencing project: providing services to taxonomists for standard genome sequencing and annotation.</title>
        <authorList>
            <consortium name="The Broad Institute Genomics Platform"/>
            <consortium name="The Broad Institute Genome Sequencing Center for Infectious Disease"/>
            <person name="Wu L."/>
            <person name="Ma J."/>
        </authorList>
    </citation>
    <scope>NUCLEOTIDE SEQUENCE [LARGE SCALE GENOMIC DNA]</scope>
    <source>
        <strain evidence="2">CGMCC 1.15407</strain>
    </source>
</reference>
<dbReference type="Proteomes" id="UP000647339">
    <property type="component" value="Unassembled WGS sequence"/>
</dbReference>
<comment type="caution">
    <text evidence="1">The sequence shown here is derived from an EMBL/GenBank/DDBJ whole genome shotgun (WGS) entry which is preliminary data.</text>
</comment>
<dbReference type="EMBL" id="BMIU01000010">
    <property type="protein sequence ID" value="GGF34107.1"/>
    <property type="molecule type" value="Genomic_DNA"/>
</dbReference>
<name>A0ABQ1V181_9BACT</name>
<gene>
    <name evidence="1" type="ORF">GCM10011339_22910</name>
</gene>
<keyword evidence="2" id="KW-1185">Reference proteome</keyword>
<protein>
    <submittedName>
        <fullName evidence="1">Uncharacterized protein</fullName>
    </submittedName>
</protein>
<accession>A0ABQ1V181</accession>